<gene>
    <name evidence="3" type="ORF">ONE63_005606</name>
</gene>
<feature type="region of interest" description="Disordered" evidence="2">
    <location>
        <begin position="442"/>
        <end position="526"/>
    </location>
</feature>
<feature type="compositionally biased region" description="Acidic residues" evidence="2">
    <location>
        <begin position="547"/>
        <end position="558"/>
    </location>
</feature>
<dbReference type="GO" id="GO:0035267">
    <property type="term" value="C:NuA4 histone acetyltransferase complex"/>
    <property type="evidence" value="ECO:0007669"/>
    <property type="project" value="TreeGrafter"/>
</dbReference>
<feature type="compositionally biased region" description="Low complexity" evidence="2">
    <location>
        <begin position="315"/>
        <end position="335"/>
    </location>
</feature>
<organism evidence="3 4">
    <name type="scientific">Megalurothrips usitatus</name>
    <name type="common">bean blossom thrips</name>
    <dbReference type="NCBI Taxonomy" id="439358"/>
    <lineage>
        <taxon>Eukaryota</taxon>
        <taxon>Metazoa</taxon>
        <taxon>Ecdysozoa</taxon>
        <taxon>Arthropoda</taxon>
        <taxon>Hexapoda</taxon>
        <taxon>Insecta</taxon>
        <taxon>Pterygota</taxon>
        <taxon>Neoptera</taxon>
        <taxon>Paraneoptera</taxon>
        <taxon>Thysanoptera</taxon>
        <taxon>Terebrantia</taxon>
        <taxon>Thripoidea</taxon>
        <taxon>Thripidae</taxon>
        <taxon>Megalurothrips</taxon>
    </lineage>
</organism>
<feature type="compositionally biased region" description="Low complexity" evidence="2">
    <location>
        <begin position="186"/>
        <end position="205"/>
    </location>
</feature>
<protein>
    <recommendedName>
        <fullName evidence="5">Bromodomain-containing protein 8</fullName>
    </recommendedName>
</protein>
<dbReference type="AlphaFoldDB" id="A0AAV7Y009"/>
<dbReference type="Proteomes" id="UP001075354">
    <property type="component" value="Chromosome 2"/>
</dbReference>
<feature type="compositionally biased region" description="Low complexity" evidence="2">
    <location>
        <begin position="621"/>
        <end position="631"/>
    </location>
</feature>
<dbReference type="PANTHER" id="PTHR15398:SF4">
    <property type="entry name" value="BROMODOMAIN-CONTAINING PROTEIN 8 ISOFORM X1"/>
    <property type="match status" value="1"/>
</dbReference>
<evidence type="ECO:0000313" key="4">
    <source>
        <dbReference type="Proteomes" id="UP001075354"/>
    </source>
</evidence>
<evidence type="ECO:0000256" key="1">
    <source>
        <dbReference type="SAM" id="Coils"/>
    </source>
</evidence>
<dbReference type="PANTHER" id="PTHR15398">
    <property type="entry name" value="BROMODOMAIN-CONTAINING PROTEIN 8"/>
    <property type="match status" value="1"/>
</dbReference>
<feature type="coiled-coil region" evidence="1">
    <location>
        <begin position="110"/>
        <end position="170"/>
    </location>
</feature>
<feature type="compositionally biased region" description="Basic and acidic residues" evidence="2">
    <location>
        <begin position="632"/>
        <end position="654"/>
    </location>
</feature>
<feature type="region of interest" description="Disordered" evidence="2">
    <location>
        <begin position="276"/>
        <end position="297"/>
    </location>
</feature>
<feature type="region of interest" description="Disordered" evidence="2">
    <location>
        <begin position="183"/>
        <end position="261"/>
    </location>
</feature>
<dbReference type="EMBL" id="JAPTSV010000002">
    <property type="protein sequence ID" value="KAJ1530752.1"/>
    <property type="molecule type" value="Genomic_DNA"/>
</dbReference>
<evidence type="ECO:0000256" key="2">
    <source>
        <dbReference type="SAM" id="MobiDB-lite"/>
    </source>
</evidence>
<proteinExistence type="predicted"/>
<feature type="compositionally biased region" description="Basic and acidic residues" evidence="2">
    <location>
        <begin position="663"/>
        <end position="681"/>
    </location>
</feature>
<feature type="region of interest" description="Disordered" evidence="2">
    <location>
        <begin position="310"/>
        <end position="363"/>
    </location>
</feature>
<sequence>MASVEERLRMKRGQVDTWSTKEKLCLASSVVRSGSQNWMSVSRSLRSFGGEPGRPADWFSQKSCAVQYDNLLTQIETPKRKKRGADGSKTEGVDLTPAEIIVKHLTGERIEELRKLMTEARAVYAKEKEEIFLVQNGLADDRYEELLAQIQEEKKQKEAEQEEHQRWLRQREERKQVLEMAWRPHAAQQQIRASAASARRPSNQSELGSETDNVESPSSSDQPTTTEEPVESKPVSTPTSPLLTSLLKSPSPVTGSQSSSILHSAITSQRGASPTITSLLNSSPGVPNSSTSIPLSPNLKTLVSNALAGHDDIPKSQSHSASSSSPTLSMLLELPPSTPGKLPELPYSATKQPATTSKSDPIKKEPLLDINNMKIVMPEGSENKVPETKDNSEPSDLQQLSNDELEYVVDPSILQEVQEFVPEGLVDEMVFIVSSDDVEGDVNNMLETAGNNQTTEREEVESKLESNVNRSNEEIPNQEPKQKIAEEEPVPVLVHTSPLRQSPQRTNSTPSSVAVSPRGAGRPVKGSMVARKIVMEEDDVSKVESVSNEEDTQQLEGDSETLDLQSAGILLLQDNGEVVKLTESGQTTSIMDDIHVIQDSSNGGIVVVPHEDIIKDSEMDSNQSLQSSSEELVNREAEFEREVRLSPKKDEQLIEQKSPSRTSHKDEENSVKNVEDSKENSEDGNLTDLVARQDDIKSPEVQEDSNEAEVNAQDGVIDDMEDMTAEDESLVEVEPPPSPSKREKSPDMSESSNEVASEEDNVKEEVAEDTKKDDQMLDEKEAEEKIEPATPVRVEDEETRYLL</sequence>
<feature type="compositionally biased region" description="Acidic residues" evidence="2">
    <location>
        <begin position="716"/>
        <end position="731"/>
    </location>
</feature>
<feature type="compositionally biased region" description="Basic and acidic residues" evidence="2">
    <location>
        <begin position="691"/>
        <end position="700"/>
    </location>
</feature>
<feature type="compositionally biased region" description="Basic and acidic residues" evidence="2">
    <location>
        <begin position="763"/>
        <end position="787"/>
    </location>
</feature>
<feature type="region of interest" description="Disordered" evidence="2">
    <location>
        <begin position="617"/>
        <end position="803"/>
    </location>
</feature>
<name>A0AAV7Y009_9NEOP</name>
<feature type="compositionally biased region" description="Basic and acidic residues" evidence="2">
    <location>
        <begin position="455"/>
        <end position="464"/>
    </location>
</feature>
<accession>A0AAV7Y009</accession>
<keyword evidence="1" id="KW-0175">Coiled coil</keyword>
<feature type="compositionally biased region" description="Low complexity" evidence="2">
    <location>
        <begin position="232"/>
        <end position="260"/>
    </location>
</feature>
<feature type="region of interest" description="Disordered" evidence="2">
    <location>
        <begin position="538"/>
        <end position="558"/>
    </location>
</feature>
<feature type="compositionally biased region" description="Polar residues" evidence="2">
    <location>
        <begin position="445"/>
        <end position="454"/>
    </location>
</feature>
<evidence type="ECO:0000313" key="3">
    <source>
        <dbReference type="EMBL" id="KAJ1530752.1"/>
    </source>
</evidence>
<comment type="caution">
    <text evidence="3">The sequence shown here is derived from an EMBL/GenBank/DDBJ whole genome shotgun (WGS) entry which is preliminary data.</text>
</comment>
<feature type="compositionally biased region" description="Polar residues" evidence="2">
    <location>
        <begin position="349"/>
        <end position="359"/>
    </location>
</feature>
<evidence type="ECO:0008006" key="5">
    <source>
        <dbReference type="Google" id="ProtNLM"/>
    </source>
</evidence>
<reference evidence="3" key="1">
    <citation type="submission" date="2022-12" db="EMBL/GenBank/DDBJ databases">
        <title>Chromosome-level genome assembly of the bean flower thrips Megalurothrips usitatus.</title>
        <authorList>
            <person name="Ma L."/>
            <person name="Liu Q."/>
            <person name="Li H."/>
            <person name="Cai W."/>
        </authorList>
    </citation>
    <scope>NUCLEOTIDE SEQUENCE</scope>
    <source>
        <strain evidence="3">Cailab_2022a</strain>
    </source>
</reference>
<keyword evidence="4" id="KW-1185">Reference proteome</keyword>
<feature type="compositionally biased region" description="Polar residues" evidence="2">
    <location>
        <begin position="206"/>
        <end position="227"/>
    </location>
</feature>
<feature type="compositionally biased region" description="Polar residues" evidence="2">
    <location>
        <begin position="498"/>
        <end position="514"/>
    </location>
</feature>